<evidence type="ECO:0000256" key="3">
    <source>
        <dbReference type="ARBA" id="ARBA00023163"/>
    </source>
</evidence>
<evidence type="ECO:0000313" key="6">
    <source>
        <dbReference type="EMBL" id="MQS16226.1"/>
    </source>
</evidence>
<dbReference type="RefSeq" id="WP_153466956.1">
    <property type="nucleotide sequence ID" value="NZ_WBOF01000002.1"/>
</dbReference>
<dbReference type="Proteomes" id="UP000450000">
    <property type="component" value="Unassembled WGS sequence"/>
</dbReference>
<keyword evidence="1" id="KW-0805">Transcription regulation</keyword>
<keyword evidence="2" id="KW-0238">DNA-binding</keyword>
<evidence type="ECO:0000256" key="1">
    <source>
        <dbReference type="ARBA" id="ARBA00023015"/>
    </source>
</evidence>
<name>A0A6N7KX24_9ACTN</name>
<feature type="domain" description="HTH luxR-type" evidence="5">
    <location>
        <begin position="177"/>
        <end position="242"/>
    </location>
</feature>
<dbReference type="GO" id="GO:0003677">
    <property type="term" value="F:DNA binding"/>
    <property type="evidence" value="ECO:0007669"/>
    <property type="project" value="UniProtKB-KW"/>
</dbReference>
<evidence type="ECO:0000259" key="5">
    <source>
        <dbReference type="PROSITE" id="PS50043"/>
    </source>
</evidence>
<reference evidence="6 7" key="1">
    <citation type="submission" date="2019-09" db="EMBL/GenBank/DDBJ databases">
        <title>Genome Sequences of Streptomyces kaniharaensis ATCC 21070.</title>
        <authorList>
            <person name="Zhu W."/>
            <person name="De Crecy-Lagard V."/>
            <person name="Richards N.G."/>
        </authorList>
    </citation>
    <scope>NUCLEOTIDE SEQUENCE [LARGE SCALE GENOMIC DNA]</scope>
    <source>
        <strain evidence="6 7">SF-557</strain>
    </source>
</reference>
<dbReference type="SMART" id="SM00421">
    <property type="entry name" value="HTH_LUXR"/>
    <property type="match status" value="1"/>
</dbReference>
<dbReference type="OrthoDB" id="4309410at2"/>
<dbReference type="PROSITE" id="PS50043">
    <property type="entry name" value="HTH_LUXR_2"/>
    <property type="match status" value="1"/>
</dbReference>
<evidence type="ECO:0000256" key="4">
    <source>
        <dbReference type="SAM" id="MobiDB-lite"/>
    </source>
</evidence>
<organism evidence="6 7">
    <name type="scientific">Streptomyces kaniharaensis</name>
    <dbReference type="NCBI Taxonomy" id="212423"/>
    <lineage>
        <taxon>Bacteria</taxon>
        <taxon>Bacillati</taxon>
        <taxon>Actinomycetota</taxon>
        <taxon>Actinomycetes</taxon>
        <taxon>Kitasatosporales</taxon>
        <taxon>Streptomycetaceae</taxon>
        <taxon>Streptomyces</taxon>
    </lineage>
</organism>
<feature type="compositionally biased region" description="Low complexity" evidence="4">
    <location>
        <begin position="19"/>
        <end position="29"/>
    </location>
</feature>
<dbReference type="EMBL" id="WBOF01000002">
    <property type="protein sequence ID" value="MQS16226.1"/>
    <property type="molecule type" value="Genomic_DNA"/>
</dbReference>
<dbReference type="Gene3D" id="3.40.50.2300">
    <property type="match status" value="1"/>
</dbReference>
<dbReference type="InterPro" id="IPR016032">
    <property type="entry name" value="Sig_transdc_resp-reg_C-effctor"/>
</dbReference>
<evidence type="ECO:0000256" key="2">
    <source>
        <dbReference type="ARBA" id="ARBA00023125"/>
    </source>
</evidence>
<gene>
    <name evidence="6" type="ORF">F7Q99_29360</name>
</gene>
<feature type="region of interest" description="Disordered" evidence="4">
    <location>
        <begin position="1"/>
        <end position="29"/>
    </location>
</feature>
<accession>A0A6N7KX24</accession>
<dbReference type="PANTHER" id="PTHR43214:SF24">
    <property type="entry name" value="TRANSCRIPTIONAL REGULATORY PROTEIN NARL-RELATED"/>
    <property type="match status" value="1"/>
</dbReference>
<dbReference type="CDD" id="cd06170">
    <property type="entry name" value="LuxR_C_like"/>
    <property type="match status" value="1"/>
</dbReference>
<proteinExistence type="predicted"/>
<dbReference type="PANTHER" id="PTHR43214">
    <property type="entry name" value="TWO-COMPONENT RESPONSE REGULATOR"/>
    <property type="match status" value="1"/>
</dbReference>
<keyword evidence="3" id="KW-0804">Transcription</keyword>
<dbReference type="PRINTS" id="PR00038">
    <property type="entry name" value="HTHLUXR"/>
</dbReference>
<dbReference type="InterPro" id="IPR000792">
    <property type="entry name" value="Tscrpt_reg_LuxR_C"/>
</dbReference>
<evidence type="ECO:0000313" key="7">
    <source>
        <dbReference type="Proteomes" id="UP000450000"/>
    </source>
</evidence>
<dbReference type="InterPro" id="IPR039420">
    <property type="entry name" value="WalR-like"/>
</dbReference>
<dbReference type="Pfam" id="PF00196">
    <property type="entry name" value="GerE"/>
    <property type="match status" value="1"/>
</dbReference>
<dbReference type="SUPFAM" id="SSF46894">
    <property type="entry name" value="C-terminal effector domain of the bipartite response regulators"/>
    <property type="match status" value="1"/>
</dbReference>
<comment type="caution">
    <text evidence="6">The sequence shown here is derived from an EMBL/GenBank/DDBJ whole genome shotgun (WGS) entry which is preliminary data.</text>
</comment>
<keyword evidence="7" id="KW-1185">Reference proteome</keyword>
<dbReference type="GO" id="GO:0006355">
    <property type="term" value="P:regulation of DNA-templated transcription"/>
    <property type="evidence" value="ECO:0007669"/>
    <property type="project" value="InterPro"/>
</dbReference>
<sequence length="244" mass="26439">MNTITTPRTPTAPEPVAVPAPARRGPSAPRDVGVIRTIAVAVLASDPITGEGTSLGLRRHPGLRLLQDDEFPLADVALLLTTGVTEETMTRLEEFAARSDNPGLGVVLVTESIREHQVLRAVELGLRSVLWRQQCDFDRVLEAVRRVAVGGTDLPPAVQGWLVDGFRSVQRDVLGPRGLTAAGLETREVAVLRLLADGLDTADIARELSYSERTIKNIVSGMMTRFGFRNRTHAVVHAIRSGVF</sequence>
<protein>
    <submittedName>
        <fullName evidence="6">Response regulator transcription factor</fullName>
    </submittedName>
</protein>
<dbReference type="AlphaFoldDB" id="A0A6N7KX24"/>